<dbReference type="EMBL" id="LUEZ02000051">
    <property type="protein sequence ID" value="RDB22368.1"/>
    <property type="molecule type" value="Genomic_DNA"/>
</dbReference>
<dbReference type="Proteomes" id="UP000076154">
    <property type="component" value="Unassembled WGS sequence"/>
</dbReference>
<evidence type="ECO:0000313" key="2">
    <source>
        <dbReference type="Proteomes" id="UP000076154"/>
    </source>
</evidence>
<keyword evidence="2" id="KW-1185">Reference proteome</keyword>
<proteinExistence type="predicted"/>
<dbReference type="AlphaFoldDB" id="A0A369JKJ1"/>
<sequence>MRMEHGTQESNVEVAKAVSPGLLLLKDANRIFLWDLESRDGTLEATCDISTRIFFALNAPSRRYQI</sequence>
<protein>
    <submittedName>
        <fullName evidence="1">Uncharacterized protein</fullName>
    </submittedName>
</protein>
<organism evidence="1 2">
    <name type="scientific">Hypsizygus marmoreus</name>
    <name type="common">White beech mushroom</name>
    <name type="synonym">Agaricus marmoreus</name>
    <dbReference type="NCBI Taxonomy" id="39966"/>
    <lineage>
        <taxon>Eukaryota</taxon>
        <taxon>Fungi</taxon>
        <taxon>Dikarya</taxon>
        <taxon>Basidiomycota</taxon>
        <taxon>Agaricomycotina</taxon>
        <taxon>Agaricomycetes</taxon>
        <taxon>Agaricomycetidae</taxon>
        <taxon>Agaricales</taxon>
        <taxon>Tricholomatineae</taxon>
        <taxon>Lyophyllaceae</taxon>
        <taxon>Hypsizygus</taxon>
    </lineage>
</organism>
<reference evidence="1" key="1">
    <citation type="submission" date="2018-04" db="EMBL/GenBank/DDBJ databases">
        <title>Whole genome sequencing of Hypsizygus marmoreus.</title>
        <authorList>
            <person name="Choi I.-G."/>
            <person name="Min B."/>
            <person name="Kim J.-G."/>
            <person name="Kim S."/>
            <person name="Oh Y.-L."/>
            <person name="Kong W.-S."/>
            <person name="Park H."/>
            <person name="Jeong J."/>
            <person name="Song E.-S."/>
        </authorList>
    </citation>
    <scope>NUCLEOTIDE SEQUENCE [LARGE SCALE GENOMIC DNA]</scope>
    <source>
        <strain evidence="1">51987-8</strain>
    </source>
</reference>
<comment type="caution">
    <text evidence="1">The sequence shown here is derived from an EMBL/GenBank/DDBJ whole genome shotgun (WGS) entry which is preliminary data.</text>
</comment>
<gene>
    <name evidence="1" type="ORF">Hypma_010554</name>
</gene>
<name>A0A369JKJ1_HYPMA</name>
<accession>A0A369JKJ1</accession>
<evidence type="ECO:0000313" key="1">
    <source>
        <dbReference type="EMBL" id="RDB22368.1"/>
    </source>
</evidence>
<dbReference type="InParanoid" id="A0A369JKJ1"/>